<keyword evidence="4" id="KW-1185">Reference proteome</keyword>
<comment type="caution">
    <text evidence="3">The sequence shown here is derived from an EMBL/GenBank/DDBJ whole genome shotgun (WGS) entry which is preliminary data.</text>
</comment>
<dbReference type="InterPro" id="IPR043155">
    <property type="entry name" value="VPS33_dom3b"/>
</dbReference>
<dbReference type="PANTHER" id="PTHR11679">
    <property type="entry name" value="VESICLE PROTEIN SORTING-ASSOCIATED"/>
    <property type="match status" value="1"/>
</dbReference>
<dbReference type="InterPro" id="IPR043154">
    <property type="entry name" value="Sec-1-like_dom1"/>
</dbReference>
<protein>
    <submittedName>
        <fullName evidence="3">Sec1-like protein</fullName>
    </submittedName>
</protein>
<comment type="similarity">
    <text evidence="1">Belongs to the STXBP/unc-18/SEC1 family.</text>
</comment>
<evidence type="ECO:0000313" key="3">
    <source>
        <dbReference type="EMBL" id="ORY99861.1"/>
    </source>
</evidence>
<feature type="compositionally biased region" description="Polar residues" evidence="2">
    <location>
        <begin position="572"/>
        <end position="588"/>
    </location>
</feature>
<dbReference type="OMA" id="EFHIFFV"/>
<sequence length="690" mass="76736">MSSAGTHLGNTPLHLDKLREVARKELPQLLDSVRGKKGLLLDPQLTGPFSLIAEFTLLKDHGVEKIYHLDAAPFETDLSNLICICRPKLRYMRWIADIVKRTQGKTDISLFFVPERTRVCERVLEDEGVFGSISIGDYAMDWIPLEDDLISMELDPGTWKEIYLDGDHTSIFYAARSLMKLQSIYGLFPRIIGKGDAARQLADMLLRMRREQAVVDEVSSHTAARTPSLLNSVSNHIDQFIIIDRNVDVLTPLCTQLTYEGLIDETIKIQHCFVELDANLVNPSQPPNSNTVPAPAKGPSSGANPSTTATSGKKKKYVLNASDKLFTQLRDQNFAVVGGMLNKIAKRINEDYEERHHAKTVAQIRDFVGRLGELQQEHQSLRIHTGIAEQIMEYTITDEFNRILEVQQNVVAGIDGTKEPDYIEEMIDKQKPLIQVLRLLCLMSFAQGGLKQKMYDHFRREIVQTYGYEHIETLHRLEKLGLLTKRTTSTPSRSAFAQSRRLLRLIVDDVDEFHPNDISYVYSGYAPLSCALQKLSGMGSISSGPSAASLFSYVGGGGGGGTTAAQRPSALDPSTNGVHPQPGVSISNGWRGSEEVLKQLPGKSFEIQQTVEYGPETNAAMARAKRHGMQHGKTTIVFFLGGCTFTEVSAIRFLAQHDESRDYLVATTQMINGNSFLEPIVSNVGAQDRD</sequence>
<name>A0A1X2HM12_SYNRA</name>
<dbReference type="InterPro" id="IPR027482">
    <property type="entry name" value="Sec1-like_dom2"/>
</dbReference>
<dbReference type="EMBL" id="MCGN01000002">
    <property type="protein sequence ID" value="ORY99861.1"/>
    <property type="molecule type" value="Genomic_DNA"/>
</dbReference>
<proteinExistence type="inferred from homology"/>
<dbReference type="SUPFAM" id="SSF56815">
    <property type="entry name" value="Sec1/munc18-like (SM) proteins"/>
    <property type="match status" value="1"/>
</dbReference>
<dbReference type="Gene3D" id="3.90.830.10">
    <property type="entry name" value="Syntaxin Binding Protein 1, Chain A, domain 2"/>
    <property type="match status" value="1"/>
</dbReference>
<evidence type="ECO:0000256" key="1">
    <source>
        <dbReference type="ARBA" id="ARBA00009884"/>
    </source>
</evidence>
<dbReference type="Proteomes" id="UP000242180">
    <property type="component" value="Unassembled WGS sequence"/>
</dbReference>
<dbReference type="Gene3D" id="3.40.50.2060">
    <property type="match status" value="1"/>
</dbReference>
<dbReference type="InterPro" id="IPR036045">
    <property type="entry name" value="Sec1-like_sf"/>
</dbReference>
<gene>
    <name evidence="3" type="ORF">BCR43DRAFT_529278</name>
</gene>
<dbReference type="Gene3D" id="3.40.50.1910">
    <property type="match status" value="1"/>
</dbReference>
<dbReference type="InterPro" id="IPR001619">
    <property type="entry name" value="Sec1-like"/>
</dbReference>
<dbReference type="STRING" id="13706.A0A1X2HM12"/>
<dbReference type="GO" id="GO:0016192">
    <property type="term" value="P:vesicle-mediated transport"/>
    <property type="evidence" value="ECO:0007669"/>
    <property type="project" value="InterPro"/>
</dbReference>
<organism evidence="3 4">
    <name type="scientific">Syncephalastrum racemosum</name>
    <name type="common">Filamentous fungus</name>
    <dbReference type="NCBI Taxonomy" id="13706"/>
    <lineage>
        <taxon>Eukaryota</taxon>
        <taxon>Fungi</taxon>
        <taxon>Fungi incertae sedis</taxon>
        <taxon>Mucoromycota</taxon>
        <taxon>Mucoromycotina</taxon>
        <taxon>Mucoromycetes</taxon>
        <taxon>Mucorales</taxon>
        <taxon>Syncephalastraceae</taxon>
        <taxon>Syncephalastrum</taxon>
    </lineage>
</organism>
<dbReference type="AlphaFoldDB" id="A0A1X2HM12"/>
<feature type="region of interest" description="Disordered" evidence="2">
    <location>
        <begin position="562"/>
        <end position="588"/>
    </location>
</feature>
<dbReference type="InParanoid" id="A0A1X2HM12"/>
<feature type="compositionally biased region" description="Polar residues" evidence="2">
    <location>
        <begin position="301"/>
        <end position="311"/>
    </location>
</feature>
<dbReference type="OrthoDB" id="10262287at2759"/>
<evidence type="ECO:0000256" key="2">
    <source>
        <dbReference type="SAM" id="MobiDB-lite"/>
    </source>
</evidence>
<dbReference type="FunCoup" id="A0A1X2HM12">
    <property type="interactions" value="587"/>
</dbReference>
<dbReference type="InterPro" id="IPR043127">
    <property type="entry name" value="Sec-1-like_dom3a"/>
</dbReference>
<accession>A0A1X2HM12</accession>
<dbReference type="Gene3D" id="1.25.40.850">
    <property type="match status" value="1"/>
</dbReference>
<evidence type="ECO:0000313" key="4">
    <source>
        <dbReference type="Proteomes" id="UP000242180"/>
    </source>
</evidence>
<dbReference type="Pfam" id="PF00995">
    <property type="entry name" value="Sec1"/>
    <property type="match status" value="1"/>
</dbReference>
<reference evidence="3 4" key="1">
    <citation type="submission" date="2016-07" db="EMBL/GenBank/DDBJ databases">
        <title>Pervasive Adenine N6-methylation of Active Genes in Fungi.</title>
        <authorList>
            <consortium name="DOE Joint Genome Institute"/>
            <person name="Mondo S.J."/>
            <person name="Dannebaum R.O."/>
            <person name="Kuo R.C."/>
            <person name="Labutti K."/>
            <person name="Haridas S."/>
            <person name="Kuo A."/>
            <person name="Salamov A."/>
            <person name="Ahrendt S.R."/>
            <person name="Lipzen A."/>
            <person name="Sullivan W."/>
            <person name="Andreopoulos W.B."/>
            <person name="Clum A."/>
            <person name="Lindquist E."/>
            <person name="Daum C."/>
            <person name="Ramamoorthy G.K."/>
            <person name="Gryganskyi A."/>
            <person name="Culley D."/>
            <person name="Magnuson J.K."/>
            <person name="James T.Y."/>
            <person name="O'Malley M.A."/>
            <person name="Stajich J.E."/>
            <person name="Spatafora J.W."/>
            <person name="Visel A."/>
            <person name="Grigoriev I.V."/>
        </authorList>
    </citation>
    <scope>NUCLEOTIDE SEQUENCE [LARGE SCALE GENOMIC DNA]</scope>
    <source>
        <strain evidence="3 4">NRRL 2496</strain>
    </source>
</reference>
<feature type="region of interest" description="Disordered" evidence="2">
    <location>
        <begin position="284"/>
        <end position="314"/>
    </location>
</feature>